<proteinExistence type="predicted"/>
<comment type="caution">
    <text evidence="1">The sequence shown here is derived from an EMBL/GenBank/DDBJ whole genome shotgun (WGS) entry which is preliminary data.</text>
</comment>
<reference evidence="1" key="1">
    <citation type="journal article" date="2020" name="bioRxiv">
        <title>Comparative genomics of Chlamydomonas.</title>
        <authorList>
            <person name="Craig R.J."/>
            <person name="Hasan A.R."/>
            <person name="Ness R.W."/>
            <person name="Keightley P.D."/>
        </authorList>
    </citation>
    <scope>NUCLEOTIDE SEQUENCE</scope>
    <source>
        <strain evidence="1">CCAP 11/70</strain>
    </source>
</reference>
<dbReference type="EMBL" id="JAEHOE010000019">
    <property type="protein sequence ID" value="KAG2496281.1"/>
    <property type="molecule type" value="Genomic_DNA"/>
</dbReference>
<organism evidence="1 2">
    <name type="scientific">Edaphochlamys debaryana</name>
    <dbReference type="NCBI Taxonomy" id="47281"/>
    <lineage>
        <taxon>Eukaryota</taxon>
        <taxon>Viridiplantae</taxon>
        <taxon>Chlorophyta</taxon>
        <taxon>core chlorophytes</taxon>
        <taxon>Chlorophyceae</taxon>
        <taxon>CS clade</taxon>
        <taxon>Chlamydomonadales</taxon>
        <taxon>Chlamydomonadales incertae sedis</taxon>
        <taxon>Edaphochlamys</taxon>
    </lineage>
</organism>
<evidence type="ECO:0000313" key="2">
    <source>
        <dbReference type="Proteomes" id="UP000612055"/>
    </source>
</evidence>
<name>A0A835Y8R0_9CHLO</name>
<gene>
    <name evidence="1" type="ORF">HYH03_005514</name>
</gene>
<accession>A0A835Y8R0</accession>
<evidence type="ECO:0000313" key="1">
    <source>
        <dbReference type="EMBL" id="KAG2496281.1"/>
    </source>
</evidence>
<dbReference type="Proteomes" id="UP000612055">
    <property type="component" value="Unassembled WGS sequence"/>
</dbReference>
<dbReference type="AlphaFoldDB" id="A0A835Y8R0"/>
<keyword evidence="2" id="KW-1185">Reference proteome</keyword>
<sequence length="366" mass="38799">MGKRRRSSSGFLLCDETPDLTIYCADKAEPILAHIDVLRLCSGVVRDLPRAARAAPGLEPAAPTPTVWDLRGLVLEGDQQPVSSAVVSQWLDLVYSRVDSGRRCKLSPSLDDSRQLLLFCDASATSDLVMSDLGQQLAALPGLRLDVPLPCPQPCLQLVLSGRVYAASAAEGVTCTPVPASGCRVELMAPEAYALHRRALPRAACATIEAWLYLASRLQITALVEMLVEFVRTQLLPNSRSILQPQVARVYSPRVLQTLPPAILFDGFLRHALLHRPSDLRIASMGPVMAAVQSPLAAAASFAVPPPHGGNAIKNVALCPSTSRTRLRGGASGVELTAVNATLGGPDAETTDKLVRAAVAAAVSEA</sequence>
<protein>
    <submittedName>
        <fullName evidence="1">Uncharacterized protein</fullName>
    </submittedName>
</protein>